<dbReference type="AlphaFoldDB" id="A0A0A8J5V1"/>
<organism evidence="1">
    <name type="scientific">Escherichia coli</name>
    <dbReference type="NCBI Taxonomy" id="562"/>
    <lineage>
        <taxon>Bacteria</taxon>
        <taxon>Pseudomonadati</taxon>
        <taxon>Pseudomonadota</taxon>
        <taxon>Gammaproteobacteria</taxon>
        <taxon>Enterobacterales</taxon>
        <taxon>Enterobacteriaceae</taxon>
        <taxon>Escherichia</taxon>
    </lineage>
</organism>
<reference evidence="1" key="1">
    <citation type="journal article" date="2014" name="DNA Res.">
        <title>A complete view of the genetic diversity of the Escherichia coli O-antigen biosynthesis gene cluster.</title>
        <authorList>
            <person name="Iguchi A."/>
            <person name="Iyoda S."/>
            <person name="Kikuchi T."/>
            <person name="Ogura Y."/>
            <person name="Katsura K."/>
            <person name="Ohnishi M."/>
            <person name="Hayashi T."/>
            <person name="Thomson N.R."/>
        </authorList>
    </citation>
    <scope>NUCLEOTIDE SEQUENCE</scope>
    <source>
        <strain evidence="1">H308a</strain>
    </source>
</reference>
<evidence type="ECO:0000313" key="1">
    <source>
        <dbReference type="EMBL" id="BAQ01368.1"/>
    </source>
</evidence>
<sequence length="255" mass="30538">MMYNCQRHIFLVPLKTVTGQFLDKIKTLSSNADSRFLFLLSIQDYSSYLQAVKNYLWAKNVRIISPRKFYDRTEHWEYITKYAYANIEYDTFSYYFFGDTLRLKSFPQITDESDIYINDYCIDFWVNVKENVSHKEIEKKTANEIICNSLLMGRPLFAPLQKIIFKKRIVPQMIFEHKNSYVCDQLIIYYLIDSGNKVKFIKSPFYRINSESRLFSATISFFDVIKQQLYLYAKLRCVIGFPMILLRTIFKFLFN</sequence>
<dbReference type="EMBL" id="AB812040">
    <property type="protein sequence ID" value="BAQ01368.1"/>
    <property type="molecule type" value="Genomic_DNA"/>
</dbReference>
<proteinExistence type="predicted"/>
<protein>
    <recommendedName>
        <fullName evidence="2">Glycosyltransferase family 2 protein</fullName>
    </recommendedName>
</protein>
<evidence type="ECO:0008006" key="2">
    <source>
        <dbReference type="Google" id="ProtNLM"/>
    </source>
</evidence>
<accession>A0A0A8J5V1</accession>
<name>A0A0A8J5V1_ECOLX</name>